<reference evidence="1 2" key="1">
    <citation type="submission" date="2024-02" db="EMBL/GenBank/DDBJ databases">
        <title>Haloferula sargassicola NBRC 104335.</title>
        <authorList>
            <person name="Ichikawa N."/>
            <person name="Katano-Makiyama Y."/>
            <person name="Hidaka K."/>
        </authorList>
    </citation>
    <scope>NUCLEOTIDE SEQUENCE [LARGE SCALE GENOMIC DNA]</scope>
    <source>
        <strain evidence="1 2">NBRC 104335</strain>
    </source>
</reference>
<evidence type="ECO:0000313" key="1">
    <source>
        <dbReference type="EMBL" id="GAA5483401.1"/>
    </source>
</evidence>
<keyword evidence="2" id="KW-1185">Reference proteome</keyword>
<protein>
    <submittedName>
        <fullName evidence="1">Uncharacterized protein</fullName>
    </submittedName>
</protein>
<evidence type="ECO:0000313" key="2">
    <source>
        <dbReference type="Proteomes" id="UP001476282"/>
    </source>
</evidence>
<proteinExistence type="predicted"/>
<dbReference type="Proteomes" id="UP001476282">
    <property type="component" value="Unassembled WGS sequence"/>
</dbReference>
<sequence length="201" mass="23325">MIPVAHPIPEPPDFDKECRERGTVWWATRRLRGEHLNASDFPNYWTQYEAHLSNAFHQRCGWWAMWIAEGQVEHYLSIKNHPGLAYEWSNYRFVVGSVNGSKRNHDDKVLDPFDVEDGWFEVLLPSMQLILTDHIPPEKVPQAEFTLKQLRLRNGTKVVRSRKHWYDQFKCGNLDLEGLKLHAPLVAEAVGKLQSTGQSLP</sequence>
<name>A0ABP9UPB5_9BACT</name>
<comment type="caution">
    <text evidence="1">The sequence shown here is derived from an EMBL/GenBank/DDBJ whole genome shotgun (WGS) entry which is preliminary data.</text>
</comment>
<organism evidence="1 2">
    <name type="scientific">Haloferula sargassicola</name>
    <dbReference type="NCBI Taxonomy" id="490096"/>
    <lineage>
        <taxon>Bacteria</taxon>
        <taxon>Pseudomonadati</taxon>
        <taxon>Verrucomicrobiota</taxon>
        <taxon>Verrucomicrobiia</taxon>
        <taxon>Verrucomicrobiales</taxon>
        <taxon>Verrucomicrobiaceae</taxon>
        <taxon>Haloferula</taxon>
    </lineage>
</organism>
<gene>
    <name evidence="1" type="ORF">Hsar01_02632</name>
</gene>
<dbReference type="RefSeq" id="WP_353567511.1">
    <property type="nucleotide sequence ID" value="NZ_BAABRI010000014.1"/>
</dbReference>
<accession>A0ABP9UPB5</accession>
<dbReference type="EMBL" id="BAABRI010000014">
    <property type="protein sequence ID" value="GAA5483401.1"/>
    <property type="molecule type" value="Genomic_DNA"/>
</dbReference>